<dbReference type="SUPFAM" id="SSF50249">
    <property type="entry name" value="Nucleic acid-binding proteins"/>
    <property type="match status" value="1"/>
</dbReference>
<dbReference type="Proteomes" id="UP001199750">
    <property type="component" value="Unassembled WGS sequence"/>
</dbReference>
<name>A0AAW5CE48_9BACT</name>
<dbReference type="RefSeq" id="WP_238008953.1">
    <property type="nucleotide sequence ID" value="NZ_JAKNDN010000168.1"/>
</dbReference>
<feature type="domain" description="RNB" evidence="1">
    <location>
        <begin position="1"/>
        <end position="90"/>
    </location>
</feature>
<evidence type="ECO:0000313" key="2">
    <source>
        <dbReference type="EMBL" id="MCG4962449.1"/>
    </source>
</evidence>
<dbReference type="EMBL" id="JAKNDN010000168">
    <property type="protein sequence ID" value="MCG4962449.1"/>
    <property type="molecule type" value="Genomic_DNA"/>
</dbReference>
<protein>
    <submittedName>
        <fullName evidence="2">RNB domain-containing ribonuclease</fullName>
    </submittedName>
</protein>
<dbReference type="PANTHER" id="PTHR23355">
    <property type="entry name" value="RIBONUCLEASE"/>
    <property type="match status" value="1"/>
</dbReference>
<dbReference type="SMART" id="SM00955">
    <property type="entry name" value="RNB"/>
    <property type="match status" value="1"/>
</dbReference>
<proteinExistence type="predicted"/>
<gene>
    <name evidence="2" type="ORF">L0P03_21815</name>
</gene>
<reference evidence="2" key="1">
    <citation type="submission" date="2022-01" db="EMBL/GenBank/DDBJ databases">
        <title>Collection of gut derived symbiotic bacterial strains cultured from healthy donors.</title>
        <authorList>
            <person name="Lin H."/>
            <person name="Kohout C."/>
            <person name="Waligurski E."/>
            <person name="Pamer E.G."/>
        </authorList>
    </citation>
    <scope>NUCLEOTIDE SEQUENCE</scope>
    <source>
        <strain evidence="2">DFI.1.149</strain>
    </source>
</reference>
<dbReference type="AlphaFoldDB" id="A0AAW5CE48"/>
<organism evidence="2 3">
    <name type="scientific">Odoribacter splanchnicus</name>
    <dbReference type="NCBI Taxonomy" id="28118"/>
    <lineage>
        <taxon>Bacteria</taxon>
        <taxon>Pseudomonadati</taxon>
        <taxon>Bacteroidota</taxon>
        <taxon>Bacteroidia</taxon>
        <taxon>Bacteroidales</taxon>
        <taxon>Odoribacteraceae</taxon>
        <taxon>Odoribacter</taxon>
    </lineage>
</organism>
<dbReference type="InterPro" id="IPR050180">
    <property type="entry name" value="RNR_Ribonuclease"/>
</dbReference>
<evidence type="ECO:0000259" key="1">
    <source>
        <dbReference type="SMART" id="SM00955"/>
    </source>
</evidence>
<evidence type="ECO:0000313" key="3">
    <source>
        <dbReference type="Proteomes" id="UP001199750"/>
    </source>
</evidence>
<dbReference type="PANTHER" id="PTHR23355:SF9">
    <property type="entry name" value="DIS3-LIKE EXONUCLEASE 2"/>
    <property type="match status" value="1"/>
</dbReference>
<dbReference type="GO" id="GO:0006402">
    <property type="term" value="P:mRNA catabolic process"/>
    <property type="evidence" value="ECO:0007669"/>
    <property type="project" value="TreeGrafter"/>
</dbReference>
<dbReference type="GO" id="GO:0005829">
    <property type="term" value="C:cytosol"/>
    <property type="evidence" value="ECO:0007669"/>
    <property type="project" value="TreeGrafter"/>
</dbReference>
<comment type="caution">
    <text evidence="2">The sequence shown here is derived from an EMBL/GenBank/DDBJ whole genome shotgun (WGS) entry which is preliminary data.</text>
</comment>
<feature type="non-terminal residue" evidence="2">
    <location>
        <position position="90"/>
    </location>
</feature>
<dbReference type="Pfam" id="PF00773">
    <property type="entry name" value="RNB"/>
    <property type="match status" value="1"/>
</dbReference>
<feature type="non-terminal residue" evidence="2">
    <location>
        <position position="1"/>
    </location>
</feature>
<dbReference type="GO" id="GO:0004540">
    <property type="term" value="F:RNA nuclease activity"/>
    <property type="evidence" value="ECO:0007669"/>
    <property type="project" value="InterPro"/>
</dbReference>
<accession>A0AAW5CE48</accession>
<sequence>DDAVFAERDPDPANEGGFIVTVAIADVSFYVRPGTALDREAVVRGNSVYFPDRVVPMLPEEISNDLCSLVPHKDRPALAVRMVIGADGRK</sequence>
<dbReference type="InterPro" id="IPR001900">
    <property type="entry name" value="RNase_II/R"/>
</dbReference>
<dbReference type="GO" id="GO:0003723">
    <property type="term" value="F:RNA binding"/>
    <property type="evidence" value="ECO:0007669"/>
    <property type="project" value="InterPro"/>
</dbReference>
<dbReference type="InterPro" id="IPR012340">
    <property type="entry name" value="NA-bd_OB-fold"/>
</dbReference>